<dbReference type="OrthoDB" id="10398638at2759"/>
<evidence type="ECO:0000313" key="2">
    <source>
        <dbReference type="Proteomes" id="UP000887116"/>
    </source>
</evidence>
<keyword evidence="2" id="KW-1185">Reference proteome</keyword>
<proteinExistence type="predicted"/>
<dbReference type="AlphaFoldDB" id="A0A8X6FM86"/>
<organism evidence="1 2">
    <name type="scientific">Trichonephila clavata</name>
    <name type="common">Joro spider</name>
    <name type="synonym">Nephila clavata</name>
    <dbReference type="NCBI Taxonomy" id="2740835"/>
    <lineage>
        <taxon>Eukaryota</taxon>
        <taxon>Metazoa</taxon>
        <taxon>Ecdysozoa</taxon>
        <taxon>Arthropoda</taxon>
        <taxon>Chelicerata</taxon>
        <taxon>Arachnida</taxon>
        <taxon>Araneae</taxon>
        <taxon>Araneomorphae</taxon>
        <taxon>Entelegynae</taxon>
        <taxon>Araneoidea</taxon>
        <taxon>Nephilidae</taxon>
        <taxon>Trichonephila</taxon>
    </lineage>
</organism>
<accession>A0A8X6FM86</accession>
<dbReference type="EMBL" id="BMAO01002895">
    <property type="protein sequence ID" value="GFQ84127.1"/>
    <property type="molecule type" value="Genomic_DNA"/>
</dbReference>
<evidence type="ECO:0000313" key="1">
    <source>
        <dbReference type="EMBL" id="GFQ84127.1"/>
    </source>
</evidence>
<sequence length="71" mass="8261">MSARTPELEEHVLREFEDQPETNIWTLFATANVSHMTVWSVLGARSLRPYHAQRVHALKATDHQPRLDVLR</sequence>
<gene>
    <name evidence="1" type="ORF">TNCT_435481</name>
</gene>
<dbReference type="Proteomes" id="UP000887116">
    <property type="component" value="Unassembled WGS sequence"/>
</dbReference>
<comment type="caution">
    <text evidence="1">The sequence shown here is derived from an EMBL/GenBank/DDBJ whole genome shotgun (WGS) entry which is preliminary data.</text>
</comment>
<name>A0A8X6FM86_TRICU</name>
<protein>
    <submittedName>
        <fullName evidence="1">Uncharacterized protein</fullName>
    </submittedName>
</protein>
<reference evidence="1" key="1">
    <citation type="submission" date="2020-07" db="EMBL/GenBank/DDBJ databases">
        <title>Multicomponent nature underlies the extraordinary mechanical properties of spider dragline silk.</title>
        <authorList>
            <person name="Kono N."/>
            <person name="Nakamura H."/>
            <person name="Mori M."/>
            <person name="Yoshida Y."/>
            <person name="Ohtoshi R."/>
            <person name="Malay A.D."/>
            <person name="Moran D.A.P."/>
            <person name="Tomita M."/>
            <person name="Numata K."/>
            <person name="Arakawa K."/>
        </authorList>
    </citation>
    <scope>NUCLEOTIDE SEQUENCE</scope>
</reference>